<feature type="signal peptide" evidence="2">
    <location>
        <begin position="1"/>
        <end position="33"/>
    </location>
</feature>
<dbReference type="RefSeq" id="WP_358348214.1">
    <property type="nucleotide sequence ID" value="NZ_JBEZFP010000004.1"/>
</dbReference>
<keyword evidence="2" id="KW-0732">Signal</keyword>
<dbReference type="Proteomes" id="UP001551482">
    <property type="component" value="Unassembled WGS sequence"/>
</dbReference>
<feature type="region of interest" description="Disordered" evidence="1">
    <location>
        <begin position="33"/>
        <end position="113"/>
    </location>
</feature>
<keyword evidence="4" id="KW-1185">Reference proteome</keyword>
<comment type="caution">
    <text evidence="3">The sequence shown here is derived from an EMBL/GenBank/DDBJ whole genome shotgun (WGS) entry which is preliminary data.</text>
</comment>
<accession>A0ABV3D9K7</accession>
<reference evidence="3 4" key="1">
    <citation type="submission" date="2024-06" db="EMBL/GenBank/DDBJ databases">
        <title>The Natural Products Discovery Center: Release of the First 8490 Sequenced Strains for Exploring Actinobacteria Biosynthetic Diversity.</title>
        <authorList>
            <person name="Kalkreuter E."/>
            <person name="Kautsar S.A."/>
            <person name="Yang D."/>
            <person name="Bader C.D."/>
            <person name="Teijaro C.N."/>
            <person name="Fluegel L."/>
            <person name="Davis C.M."/>
            <person name="Simpson J.R."/>
            <person name="Lauterbach L."/>
            <person name="Steele A.D."/>
            <person name="Gui C."/>
            <person name="Meng S."/>
            <person name="Li G."/>
            <person name="Viehrig K."/>
            <person name="Ye F."/>
            <person name="Su P."/>
            <person name="Kiefer A.F."/>
            <person name="Nichols A."/>
            <person name="Cepeda A.J."/>
            <person name="Yan W."/>
            <person name="Fan B."/>
            <person name="Jiang Y."/>
            <person name="Adhikari A."/>
            <person name="Zheng C.-J."/>
            <person name="Schuster L."/>
            <person name="Cowan T.M."/>
            <person name="Smanski M.J."/>
            <person name="Chevrette M.G."/>
            <person name="De Carvalho L.P.S."/>
            <person name="Shen B."/>
        </authorList>
    </citation>
    <scope>NUCLEOTIDE SEQUENCE [LARGE SCALE GENOMIC DNA]</scope>
    <source>
        <strain evidence="3 4">NPDC048946</strain>
    </source>
</reference>
<feature type="compositionally biased region" description="Low complexity" evidence="1">
    <location>
        <begin position="82"/>
        <end position="109"/>
    </location>
</feature>
<evidence type="ECO:0000256" key="1">
    <source>
        <dbReference type="SAM" id="MobiDB-lite"/>
    </source>
</evidence>
<gene>
    <name evidence="3" type="ORF">AB0C36_02850</name>
</gene>
<feature type="compositionally biased region" description="Pro residues" evidence="1">
    <location>
        <begin position="45"/>
        <end position="55"/>
    </location>
</feature>
<proteinExistence type="predicted"/>
<protein>
    <submittedName>
        <fullName evidence="3">Uncharacterized protein</fullName>
    </submittedName>
</protein>
<feature type="compositionally biased region" description="Low complexity" evidence="1">
    <location>
        <begin position="33"/>
        <end position="44"/>
    </location>
</feature>
<evidence type="ECO:0000313" key="4">
    <source>
        <dbReference type="Proteomes" id="UP001551482"/>
    </source>
</evidence>
<evidence type="ECO:0000313" key="3">
    <source>
        <dbReference type="EMBL" id="MEU8132423.1"/>
    </source>
</evidence>
<sequence length="398" mass="41666">MPKTARHQLSRIVGTSCLAVALALPVTAVTAGAAPAAAPAALPGDTPPPPQPPDPPDPDTPEPDGPKTPAEPDGPNSPAEPDGPSSADPGTPSDDGPSTPSDESSSSPAIQNLVPPEQKKALEDQIAKLDAPDDVKKQLKESLDKAAAAIADPKTTPADKAAYEKYVSGLDTTLKAINNPQTTPEDRAALLTAMDGANAAIKLATDPKTSAADKTFYAQLGEVLANASTQLQDKNITVEQKAALVRNIKIISAGLVALADPKTAPPKEEDKKKVQEVLERNTQALATLQDPNASTQEKATAQKTLDEAAAATQNPQYLAFLEEVKKYDPSTECLDTITARTEQAGWPDGSFWGLADESCDDTLADAVKDTDSKWNQVFECVQNSAFSTCAAYIPETDN</sequence>
<organism evidence="3 4">
    <name type="scientific">Streptodolium elevatio</name>
    <dbReference type="NCBI Taxonomy" id="3157996"/>
    <lineage>
        <taxon>Bacteria</taxon>
        <taxon>Bacillati</taxon>
        <taxon>Actinomycetota</taxon>
        <taxon>Actinomycetes</taxon>
        <taxon>Kitasatosporales</taxon>
        <taxon>Streptomycetaceae</taxon>
        <taxon>Streptodolium</taxon>
    </lineage>
</organism>
<feature type="chain" id="PRO_5047340443" evidence="2">
    <location>
        <begin position="34"/>
        <end position="398"/>
    </location>
</feature>
<name>A0ABV3D9K7_9ACTN</name>
<evidence type="ECO:0000256" key="2">
    <source>
        <dbReference type="SAM" id="SignalP"/>
    </source>
</evidence>
<dbReference type="EMBL" id="JBEZFP010000004">
    <property type="protein sequence ID" value="MEU8132423.1"/>
    <property type="molecule type" value="Genomic_DNA"/>
</dbReference>